<protein>
    <submittedName>
        <fullName evidence="1">Uncharacterized protein</fullName>
    </submittedName>
</protein>
<organism evidence="1 2">
    <name type="scientific">Marasmius tenuissimus</name>
    <dbReference type="NCBI Taxonomy" id="585030"/>
    <lineage>
        <taxon>Eukaryota</taxon>
        <taxon>Fungi</taxon>
        <taxon>Dikarya</taxon>
        <taxon>Basidiomycota</taxon>
        <taxon>Agaricomycotina</taxon>
        <taxon>Agaricomycetes</taxon>
        <taxon>Agaricomycetidae</taxon>
        <taxon>Agaricales</taxon>
        <taxon>Marasmiineae</taxon>
        <taxon>Marasmiaceae</taxon>
        <taxon>Marasmius</taxon>
    </lineage>
</organism>
<evidence type="ECO:0000313" key="1">
    <source>
        <dbReference type="EMBL" id="KAL0065419.1"/>
    </source>
</evidence>
<proteinExistence type="predicted"/>
<reference evidence="1 2" key="1">
    <citation type="submission" date="2024-05" db="EMBL/GenBank/DDBJ databases">
        <title>A draft genome resource for the thread blight pathogen Marasmius tenuissimus strain MS-2.</title>
        <authorList>
            <person name="Yulfo-Soto G.E."/>
            <person name="Baruah I.K."/>
            <person name="Amoako-Attah I."/>
            <person name="Bukari Y."/>
            <person name="Meinhardt L.W."/>
            <person name="Bailey B.A."/>
            <person name="Cohen S.P."/>
        </authorList>
    </citation>
    <scope>NUCLEOTIDE SEQUENCE [LARGE SCALE GENOMIC DNA]</scope>
    <source>
        <strain evidence="1 2">MS-2</strain>
    </source>
</reference>
<name>A0ABR2ZW79_9AGAR</name>
<gene>
    <name evidence="1" type="ORF">AAF712_007628</name>
</gene>
<evidence type="ECO:0000313" key="2">
    <source>
        <dbReference type="Proteomes" id="UP001437256"/>
    </source>
</evidence>
<dbReference type="Proteomes" id="UP001437256">
    <property type="component" value="Unassembled WGS sequence"/>
</dbReference>
<keyword evidence="2" id="KW-1185">Reference proteome</keyword>
<sequence length="154" mass="15356">MSGIGSFHTSALHLLENSAAAPTRITIVAFSASGTGVAIIKCAAGQPRSSTVSCSSPTPSTTPSYTTGAPAIPAAATVRSVVFAFLGSPGVDDAGTVAEVALHGSQGLPLSVLAGFTAERMISTFADVVGGHALGEVVEIDIENAERAALFSRV</sequence>
<dbReference type="EMBL" id="JBBXMP010000048">
    <property type="protein sequence ID" value="KAL0065419.1"/>
    <property type="molecule type" value="Genomic_DNA"/>
</dbReference>
<comment type="caution">
    <text evidence="1">The sequence shown here is derived from an EMBL/GenBank/DDBJ whole genome shotgun (WGS) entry which is preliminary data.</text>
</comment>
<accession>A0ABR2ZW79</accession>